<dbReference type="PANTHER" id="PTHR23408">
    <property type="entry name" value="METHYLMALONYL-COA MUTASE"/>
    <property type="match status" value="1"/>
</dbReference>
<dbReference type="PANTHER" id="PTHR23408:SF3">
    <property type="entry name" value="METHYLMALONIC ACIDURIA TYPE A PROTEIN, MITOCHONDRIAL"/>
    <property type="match status" value="1"/>
</dbReference>
<evidence type="ECO:0000256" key="2">
    <source>
        <dbReference type="ARBA" id="ARBA00022741"/>
    </source>
</evidence>
<dbReference type="Pfam" id="PF03308">
    <property type="entry name" value="MeaB"/>
    <property type="match status" value="1"/>
</dbReference>
<reference evidence="9 10" key="1">
    <citation type="journal article" date="2018" name="Nat. Ecol. Evol.">
        <title>Genomic signatures of mitonuclear coevolution across populations of Tigriopus californicus.</title>
        <authorList>
            <person name="Barreto F.S."/>
            <person name="Watson E.T."/>
            <person name="Lima T.G."/>
            <person name="Willett C.S."/>
            <person name="Edmands S."/>
            <person name="Li W."/>
            <person name="Burton R.S."/>
        </authorList>
    </citation>
    <scope>NUCLEOTIDE SEQUENCE [LARGE SCALE GENOMIC DNA]</scope>
    <source>
        <strain evidence="9 10">San Diego</strain>
    </source>
</reference>
<evidence type="ECO:0000256" key="6">
    <source>
        <dbReference type="ARBA" id="ARBA00056794"/>
    </source>
</evidence>
<evidence type="ECO:0000256" key="1">
    <source>
        <dbReference type="ARBA" id="ARBA00009625"/>
    </source>
</evidence>
<dbReference type="InterPro" id="IPR027417">
    <property type="entry name" value="P-loop_NTPase"/>
</dbReference>
<dbReference type="SUPFAM" id="SSF52540">
    <property type="entry name" value="P-loop containing nucleoside triphosphate hydrolases"/>
    <property type="match status" value="1"/>
</dbReference>
<dbReference type="InterPro" id="IPR005129">
    <property type="entry name" value="GTPase_ArgK"/>
</dbReference>
<evidence type="ECO:0000256" key="7">
    <source>
        <dbReference type="ARBA" id="ARBA00062796"/>
    </source>
</evidence>
<keyword evidence="3" id="KW-0378">Hydrolase</keyword>
<dbReference type="AlphaFoldDB" id="A0A553NV05"/>
<dbReference type="GO" id="GO:0003924">
    <property type="term" value="F:GTPase activity"/>
    <property type="evidence" value="ECO:0007669"/>
    <property type="project" value="InterPro"/>
</dbReference>
<comment type="caution">
    <text evidence="9">The sequence shown here is derived from an EMBL/GenBank/DDBJ whole genome shotgun (WGS) entry which is preliminary data.</text>
</comment>
<evidence type="ECO:0000256" key="5">
    <source>
        <dbReference type="ARBA" id="ARBA00048548"/>
    </source>
</evidence>
<dbReference type="EMBL" id="VCGU01000010">
    <property type="protein sequence ID" value="TRY69263.1"/>
    <property type="molecule type" value="Genomic_DNA"/>
</dbReference>
<dbReference type="NCBIfam" id="NF006958">
    <property type="entry name" value="PRK09435.1"/>
    <property type="match status" value="1"/>
</dbReference>
<dbReference type="Proteomes" id="UP000318571">
    <property type="component" value="Chromosome 1"/>
</dbReference>
<evidence type="ECO:0000313" key="9">
    <source>
        <dbReference type="EMBL" id="TRY69263.1"/>
    </source>
</evidence>
<gene>
    <name evidence="9" type="ORF">TCAL_13342</name>
</gene>
<proteinExistence type="inferred from homology"/>
<name>A0A553NV05_TIGCA</name>
<comment type="function">
    <text evidence="6">GTPase, binds and hydrolyzes GTP. Involved in intracellular vitamin B12 metabolism, mediates the transport of cobalamin (Cbl) into mitochondria for the final steps of adenosylcobalamin (AdoCbl) synthesis. Functions as a G-protein chaperone that assists AdoCbl cofactor delivery from MMAB to the methylmalonyl-CoA mutase (MMUT). Plays a dual role as both a protectase and a reactivase for MMUT. Protects MMUT from progressive inactivation by oxidation by decreasing the rate of the formation of the oxidized inactive cofactor hydroxocobalamin (OH2Cbl). Additionally acts a reactivase by promoting the replacement of OH2Cbl by the active cofactor AdoCbl, restoring the activity of MMUT in the presence and hydrolysis of GTP.</text>
</comment>
<organism evidence="9 10">
    <name type="scientific">Tigriopus californicus</name>
    <name type="common">Marine copepod</name>
    <dbReference type="NCBI Taxonomy" id="6832"/>
    <lineage>
        <taxon>Eukaryota</taxon>
        <taxon>Metazoa</taxon>
        <taxon>Ecdysozoa</taxon>
        <taxon>Arthropoda</taxon>
        <taxon>Crustacea</taxon>
        <taxon>Multicrustacea</taxon>
        <taxon>Hexanauplia</taxon>
        <taxon>Copepoda</taxon>
        <taxon>Harpacticoida</taxon>
        <taxon>Harpacticidae</taxon>
        <taxon>Tigriopus</taxon>
    </lineage>
</organism>
<dbReference type="GO" id="GO:0005737">
    <property type="term" value="C:cytoplasm"/>
    <property type="evidence" value="ECO:0007669"/>
    <property type="project" value="TreeGrafter"/>
</dbReference>
<protein>
    <recommendedName>
        <fullName evidence="11">AAA+ ATPase domain-containing protein</fullName>
    </recommendedName>
</protein>
<dbReference type="FunFam" id="3.40.50.300:FF:000647">
    <property type="entry name" value="Methylmalonic aciduria type A homolog, mitochondrial"/>
    <property type="match status" value="1"/>
</dbReference>
<comment type="similarity">
    <text evidence="1">Belongs to the SIMIBI class G3E GTPase family. ArgK/MeaB subfamily.</text>
</comment>
<sequence length="403" mass="45183">MDNLMGALVKLGADMVPKYEMWCLCSKSALGHKAWRRSLFHIRLASNKAETIRGLTKDLRVQDLLPQTEKLYRDLLQGQRYALARCITLVESSNRQKALEARKLLTLVEKHMRQERPGDLRGQSQGTTFRIGLSGPPGAGKSTFIENFGRSLTAEGHRVAVLAVDPSSGTTGGSLLGDKTRMPELTRDLNAYIRPSPNRGHLGGVTRTTNEAIVLCEASGYDIIIVETVGVGQSEYLVSDMVDMFCLLIPPAGGDELQGIKRGIVEQSDLIIVNKCDGDLVAPARRIKGEYTSALKFMRRKHVKLVSSITREGLPDVWEVMMKFKELMSEHDELELKRAKQRQKWMWNYINDRLLEIFVSHPAIKNRTNHLEDKVANFEISPGTAADLLIERFVQIDEKNAKS</sequence>
<comment type="catalytic activity">
    <reaction evidence="5">
        <text>GTP + H2O = GDP + phosphate + H(+)</text>
        <dbReference type="Rhea" id="RHEA:19669"/>
        <dbReference type="ChEBI" id="CHEBI:15377"/>
        <dbReference type="ChEBI" id="CHEBI:15378"/>
        <dbReference type="ChEBI" id="CHEBI:37565"/>
        <dbReference type="ChEBI" id="CHEBI:43474"/>
        <dbReference type="ChEBI" id="CHEBI:58189"/>
    </reaction>
</comment>
<dbReference type="OMA" id="WMWERID"/>
<dbReference type="Gene3D" id="1.20.5.170">
    <property type="match status" value="1"/>
</dbReference>
<evidence type="ECO:0008006" key="11">
    <source>
        <dbReference type="Google" id="ProtNLM"/>
    </source>
</evidence>
<dbReference type="Gene3D" id="3.40.50.300">
    <property type="entry name" value="P-loop containing nucleotide triphosphate hydrolases"/>
    <property type="match status" value="1"/>
</dbReference>
<dbReference type="CDD" id="cd03114">
    <property type="entry name" value="MMAA-like"/>
    <property type="match status" value="1"/>
</dbReference>
<feature type="region of interest" description="Disordered" evidence="8">
    <location>
        <begin position="114"/>
        <end position="133"/>
    </location>
</feature>
<dbReference type="GO" id="GO:0005525">
    <property type="term" value="F:GTP binding"/>
    <property type="evidence" value="ECO:0007669"/>
    <property type="project" value="UniProtKB-KW"/>
</dbReference>
<dbReference type="NCBIfam" id="TIGR00750">
    <property type="entry name" value="lao"/>
    <property type="match status" value="1"/>
</dbReference>
<keyword evidence="4" id="KW-0342">GTP-binding</keyword>
<evidence type="ECO:0000256" key="3">
    <source>
        <dbReference type="ARBA" id="ARBA00022801"/>
    </source>
</evidence>
<evidence type="ECO:0000256" key="4">
    <source>
        <dbReference type="ARBA" id="ARBA00023134"/>
    </source>
</evidence>
<evidence type="ECO:0000256" key="8">
    <source>
        <dbReference type="SAM" id="MobiDB-lite"/>
    </source>
</evidence>
<accession>A0A553NV05</accession>
<dbReference type="STRING" id="6832.A0A553NV05"/>
<keyword evidence="10" id="KW-1185">Reference proteome</keyword>
<comment type="subunit">
    <text evidence="7">Homodimer. Interacts with MMUT (the apoenzyme form); the interaction is GTP dependent.</text>
</comment>
<evidence type="ECO:0000313" key="10">
    <source>
        <dbReference type="Proteomes" id="UP000318571"/>
    </source>
</evidence>
<keyword evidence="2" id="KW-0547">Nucleotide-binding</keyword>
<dbReference type="Gene3D" id="1.10.287.130">
    <property type="match status" value="1"/>
</dbReference>